<proteinExistence type="predicted"/>
<gene>
    <name evidence="7" type="ORF">GSH16_03030</name>
</gene>
<feature type="transmembrane region" description="Helical" evidence="6">
    <location>
        <begin position="295"/>
        <end position="315"/>
    </location>
</feature>
<reference evidence="7 8" key="1">
    <citation type="submission" date="2019-12" db="EMBL/GenBank/DDBJ databases">
        <title>Strain KN286 was isolated from seawater, which was collected from Caroline Seamount in the tropical western Pacific.</title>
        <authorList>
            <person name="Wang Q."/>
        </authorList>
    </citation>
    <scope>NUCLEOTIDE SEQUENCE [LARGE SCALE GENOMIC DNA]</scope>
    <source>
        <strain evidence="7 8">KN286</strain>
    </source>
</reference>
<sequence>MKRFLKIYLEKPELAGVAFLLLLTVVFQARSGGVFLSAANLQGILGLLPEVALVAVGVTLLMICGEFDLSVGSVFALTPMAMAVTLEAGWPFLPAFALGLCVALLVGLVNGVLTVRFAIPSFITTLGMLFVARSITVVISGGFPPLLPNGAFPKWLFVAYVGPGDMFRMSFLWFVAIAVLVTLLLSRTNFGNWVRATGGFLPAAESMGIPTKRVKVACFMICSLLAGFAGSLQVMRLGAPLPSIGEGLELQAVAAAVIGGTALTGGIGTIFGGIIGATLIRVIDNGLVLSQVDANWFKMVLGALTVFAVILNAWLRRKAKSIKVETGK</sequence>
<dbReference type="PANTHER" id="PTHR32196:SF72">
    <property type="entry name" value="RIBOSE IMPORT PERMEASE PROTEIN RBSC"/>
    <property type="match status" value="1"/>
</dbReference>
<feature type="transmembrane region" description="Helical" evidence="6">
    <location>
        <begin position="126"/>
        <end position="147"/>
    </location>
</feature>
<evidence type="ECO:0000256" key="2">
    <source>
        <dbReference type="ARBA" id="ARBA00022475"/>
    </source>
</evidence>
<comment type="caution">
    <text evidence="7">The sequence shown here is derived from an EMBL/GenBank/DDBJ whole genome shotgun (WGS) entry which is preliminary data.</text>
</comment>
<evidence type="ECO:0000256" key="6">
    <source>
        <dbReference type="SAM" id="Phobius"/>
    </source>
</evidence>
<dbReference type="GO" id="GO:0022857">
    <property type="term" value="F:transmembrane transporter activity"/>
    <property type="evidence" value="ECO:0007669"/>
    <property type="project" value="InterPro"/>
</dbReference>
<keyword evidence="5 6" id="KW-0472">Membrane</keyword>
<name>A0A6B0TRP4_9RHOB</name>
<comment type="subcellular location">
    <subcellularLocation>
        <location evidence="1">Cell membrane</location>
        <topology evidence="1">Multi-pass membrane protein</topology>
    </subcellularLocation>
</comment>
<feature type="transmembrane region" description="Helical" evidence="6">
    <location>
        <begin position="167"/>
        <end position="185"/>
    </location>
</feature>
<dbReference type="RefSeq" id="WP_160851742.1">
    <property type="nucleotide sequence ID" value="NZ_WUWG01000001.1"/>
</dbReference>
<dbReference type="Proteomes" id="UP000436016">
    <property type="component" value="Unassembled WGS sequence"/>
</dbReference>
<dbReference type="InterPro" id="IPR001851">
    <property type="entry name" value="ABC_transp_permease"/>
</dbReference>
<organism evidence="7 8">
    <name type="scientific">Oceanomicrobium pacificus</name>
    <dbReference type="NCBI Taxonomy" id="2692916"/>
    <lineage>
        <taxon>Bacteria</taxon>
        <taxon>Pseudomonadati</taxon>
        <taxon>Pseudomonadota</taxon>
        <taxon>Alphaproteobacteria</taxon>
        <taxon>Rhodobacterales</taxon>
        <taxon>Paracoccaceae</taxon>
        <taxon>Oceanomicrobium</taxon>
    </lineage>
</organism>
<keyword evidence="8" id="KW-1185">Reference proteome</keyword>
<dbReference type="GO" id="GO:0005886">
    <property type="term" value="C:plasma membrane"/>
    <property type="evidence" value="ECO:0007669"/>
    <property type="project" value="UniProtKB-SubCell"/>
</dbReference>
<dbReference type="CDD" id="cd06579">
    <property type="entry name" value="TM_PBP1_transp_AraH_like"/>
    <property type="match status" value="1"/>
</dbReference>
<feature type="transmembrane region" description="Helical" evidence="6">
    <location>
        <begin position="96"/>
        <end position="119"/>
    </location>
</feature>
<feature type="transmembrane region" description="Helical" evidence="6">
    <location>
        <begin position="216"/>
        <end position="235"/>
    </location>
</feature>
<evidence type="ECO:0000313" key="7">
    <source>
        <dbReference type="EMBL" id="MXU64408.1"/>
    </source>
</evidence>
<feature type="transmembrane region" description="Helical" evidence="6">
    <location>
        <begin position="255"/>
        <end position="283"/>
    </location>
</feature>
<keyword evidence="3 6" id="KW-0812">Transmembrane</keyword>
<dbReference type="AlphaFoldDB" id="A0A6B0TRP4"/>
<evidence type="ECO:0000256" key="1">
    <source>
        <dbReference type="ARBA" id="ARBA00004651"/>
    </source>
</evidence>
<dbReference type="PANTHER" id="PTHR32196">
    <property type="entry name" value="ABC TRANSPORTER PERMEASE PROTEIN YPHD-RELATED-RELATED"/>
    <property type="match status" value="1"/>
</dbReference>
<evidence type="ECO:0000256" key="4">
    <source>
        <dbReference type="ARBA" id="ARBA00022989"/>
    </source>
</evidence>
<evidence type="ECO:0000256" key="5">
    <source>
        <dbReference type="ARBA" id="ARBA00023136"/>
    </source>
</evidence>
<dbReference type="EMBL" id="WUWG01000001">
    <property type="protein sequence ID" value="MXU64408.1"/>
    <property type="molecule type" value="Genomic_DNA"/>
</dbReference>
<keyword evidence="2" id="KW-1003">Cell membrane</keyword>
<protein>
    <submittedName>
        <fullName evidence="7">ABC transporter permease</fullName>
    </submittedName>
</protein>
<evidence type="ECO:0000256" key="3">
    <source>
        <dbReference type="ARBA" id="ARBA00022692"/>
    </source>
</evidence>
<dbReference type="Pfam" id="PF02653">
    <property type="entry name" value="BPD_transp_2"/>
    <property type="match status" value="1"/>
</dbReference>
<keyword evidence="4 6" id="KW-1133">Transmembrane helix</keyword>
<accession>A0A6B0TRP4</accession>
<feature type="transmembrane region" description="Helical" evidence="6">
    <location>
        <begin position="41"/>
        <end position="64"/>
    </location>
</feature>
<evidence type="ECO:0000313" key="8">
    <source>
        <dbReference type="Proteomes" id="UP000436016"/>
    </source>
</evidence>